<keyword evidence="4 9" id="KW-0963">Cytoplasm</keyword>
<dbReference type="FunFam" id="3.20.20.70:FF:000018">
    <property type="entry name" value="Probable transaldolase"/>
    <property type="match status" value="1"/>
</dbReference>
<evidence type="ECO:0000256" key="7">
    <source>
        <dbReference type="ARBA" id="ARBA00023270"/>
    </source>
</evidence>
<evidence type="ECO:0000256" key="1">
    <source>
        <dbReference type="ARBA" id="ARBA00004496"/>
    </source>
</evidence>
<dbReference type="InterPro" id="IPR018225">
    <property type="entry name" value="Transaldolase_AS"/>
</dbReference>
<dbReference type="GO" id="GO:0016832">
    <property type="term" value="F:aldehyde-lyase activity"/>
    <property type="evidence" value="ECO:0007669"/>
    <property type="project" value="InterPro"/>
</dbReference>
<comment type="catalytic activity">
    <reaction evidence="8 9">
        <text>D-sedoheptulose 7-phosphate + D-glyceraldehyde 3-phosphate = D-erythrose 4-phosphate + beta-D-fructose 6-phosphate</text>
        <dbReference type="Rhea" id="RHEA:17053"/>
        <dbReference type="ChEBI" id="CHEBI:16897"/>
        <dbReference type="ChEBI" id="CHEBI:57483"/>
        <dbReference type="ChEBI" id="CHEBI:57634"/>
        <dbReference type="ChEBI" id="CHEBI:59776"/>
        <dbReference type="EC" id="2.2.1.2"/>
    </reaction>
</comment>
<feature type="active site" description="Schiff-base intermediate with substrate" evidence="9">
    <location>
        <position position="84"/>
    </location>
</feature>
<evidence type="ECO:0000256" key="6">
    <source>
        <dbReference type="ARBA" id="ARBA00023126"/>
    </source>
</evidence>
<dbReference type="EC" id="2.2.1.2" evidence="9"/>
<dbReference type="PROSITE" id="PS01054">
    <property type="entry name" value="TRANSALDOLASE_1"/>
    <property type="match status" value="1"/>
</dbReference>
<gene>
    <name evidence="10" type="primary">fsa</name>
    <name evidence="9" type="synonym">tal</name>
    <name evidence="10" type="ORF">EP073_02105</name>
</gene>
<evidence type="ECO:0000256" key="4">
    <source>
        <dbReference type="ARBA" id="ARBA00022490"/>
    </source>
</evidence>
<dbReference type="CDD" id="cd00956">
    <property type="entry name" value="Transaldolase_FSA"/>
    <property type="match status" value="1"/>
</dbReference>
<comment type="function">
    <text evidence="9">Transaldolase is important for the balance of metabolites in the pentose-phosphate pathway.</text>
</comment>
<dbReference type="GO" id="GO:0005737">
    <property type="term" value="C:cytoplasm"/>
    <property type="evidence" value="ECO:0007669"/>
    <property type="project" value="UniProtKB-SubCell"/>
</dbReference>
<keyword evidence="7 9" id="KW-0704">Schiff base</keyword>
<dbReference type="PANTHER" id="PTHR10683">
    <property type="entry name" value="TRANSALDOLASE"/>
    <property type="match status" value="1"/>
</dbReference>
<dbReference type="AlphaFoldDB" id="A0A3R5UTQ4"/>
<dbReference type="KEGG" id="gtl:EP073_02105"/>
<dbReference type="OrthoDB" id="9807051at2"/>
<dbReference type="InterPro" id="IPR004731">
    <property type="entry name" value="Transaldolase_3B/F6P_aldolase"/>
</dbReference>
<dbReference type="InterPro" id="IPR033919">
    <property type="entry name" value="TSA/FSA_arc/bac"/>
</dbReference>
<dbReference type="Gene3D" id="3.20.20.70">
    <property type="entry name" value="Aldolase class I"/>
    <property type="match status" value="1"/>
</dbReference>
<evidence type="ECO:0000256" key="8">
    <source>
        <dbReference type="ARBA" id="ARBA00048810"/>
    </source>
</evidence>
<comment type="similarity">
    <text evidence="3 9">Belongs to the transaldolase family. Type 3B subfamily.</text>
</comment>
<dbReference type="Proteomes" id="UP000287502">
    <property type="component" value="Chromosome"/>
</dbReference>
<dbReference type="EMBL" id="CP035108">
    <property type="protein sequence ID" value="QAR32230.1"/>
    <property type="molecule type" value="Genomic_DNA"/>
</dbReference>
<dbReference type="GO" id="GO:0005975">
    <property type="term" value="P:carbohydrate metabolic process"/>
    <property type="evidence" value="ECO:0007669"/>
    <property type="project" value="InterPro"/>
</dbReference>
<evidence type="ECO:0000313" key="11">
    <source>
        <dbReference type="Proteomes" id="UP000287502"/>
    </source>
</evidence>
<reference evidence="10 11" key="1">
    <citation type="submission" date="2019-01" db="EMBL/GenBank/DDBJ databases">
        <title>Geovibrio thiophilus DSM 11263, complete genome.</title>
        <authorList>
            <person name="Spring S."/>
            <person name="Bunk B."/>
            <person name="Sproer C."/>
        </authorList>
    </citation>
    <scope>NUCLEOTIDE SEQUENCE [LARGE SCALE GENOMIC DNA]</scope>
    <source>
        <strain evidence="10 11">DSM 11263</strain>
    </source>
</reference>
<dbReference type="Pfam" id="PF00923">
    <property type="entry name" value="TAL_FSA"/>
    <property type="match status" value="1"/>
</dbReference>
<dbReference type="SUPFAM" id="SSF51569">
    <property type="entry name" value="Aldolase"/>
    <property type="match status" value="1"/>
</dbReference>
<dbReference type="GO" id="GO:0006098">
    <property type="term" value="P:pentose-phosphate shunt"/>
    <property type="evidence" value="ECO:0007669"/>
    <property type="project" value="UniProtKB-UniRule"/>
</dbReference>
<comment type="subcellular location">
    <subcellularLocation>
        <location evidence="1 9">Cytoplasm</location>
    </subcellularLocation>
</comment>
<evidence type="ECO:0000313" key="10">
    <source>
        <dbReference type="EMBL" id="QAR32230.1"/>
    </source>
</evidence>
<keyword evidence="11" id="KW-1185">Reference proteome</keyword>
<dbReference type="InterPro" id="IPR022999">
    <property type="entry name" value="Transaldolase_3B"/>
</dbReference>
<dbReference type="UniPathway" id="UPA00115">
    <property type="reaction ID" value="UER00414"/>
</dbReference>
<dbReference type="InterPro" id="IPR013785">
    <property type="entry name" value="Aldolase_TIM"/>
</dbReference>
<dbReference type="GO" id="GO:0042182">
    <property type="term" value="P:ketone catabolic process"/>
    <property type="evidence" value="ECO:0007669"/>
    <property type="project" value="UniProtKB-ARBA"/>
</dbReference>
<dbReference type="RefSeq" id="WP_128465517.1">
    <property type="nucleotide sequence ID" value="NZ_CP035108.1"/>
</dbReference>
<dbReference type="PROSITE" id="PS00958">
    <property type="entry name" value="TRANSALDOLASE_2"/>
    <property type="match status" value="1"/>
</dbReference>
<dbReference type="HAMAP" id="MF_00494">
    <property type="entry name" value="Transaldolase_3b"/>
    <property type="match status" value="1"/>
</dbReference>
<organism evidence="10 11">
    <name type="scientific">Geovibrio thiophilus</name>
    <dbReference type="NCBI Taxonomy" id="139438"/>
    <lineage>
        <taxon>Bacteria</taxon>
        <taxon>Pseudomonadati</taxon>
        <taxon>Deferribacterota</taxon>
        <taxon>Deferribacteres</taxon>
        <taxon>Deferribacterales</taxon>
        <taxon>Geovibrionaceae</taxon>
        <taxon>Geovibrio</taxon>
    </lineage>
</organism>
<sequence>MKIFLDTANIKEIKDAVDIGIIDGVTTNPSLIAKEQGCDFREVIKEICGIVNGPVSAEVIALDCENMVKEGRELAKLSDHVVVKIPFTRDGVKATSILAADEINVNVTLVFSPNQALLAAKAGAAYISPFAGRLDDIGHDGLEVVQQCQDIVSAYDYEAEIIAASIRSTTHVLDCALMGIDIATVPYGVLMQMFKHPLTDIGIEKFLSDWKKTQG</sequence>
<keyword evidence="5 9" id="KW-0808">Transferase</keyword>
<dbReference type="InterPro" id="IPR001585">
    <property type="entry name" value="TAL/FSA"/>
</dbReference>
<comment type="pathway">
    <text evidence="2 9">Carbohydrate degradation; pentose phosphate pathway; D-glyceraldehyde 3-phosphate and beta-D-fructose 6-phosphate from D-ribose 5-phosphate and D-xylulose 5-phosphate (non-oxidative stage): step 2/3.</text>
</comment>
<protein>
    <recommendedName>
        <fullName evidence="9">Probable transaldolase</fullName>
        <ecNumber evidence="9">2.2.1.2</ecNumber>
    </recommendedName>
</protein>
<dbReference type="GO" id="GO:0004801">
    <property type="term" value="F:transaldolase activity"/>
    <property type="evidence" value="ECO:0007669"/>
    <property type="project" value="UniProtKB-UniRule"/>
</dbReference>
<evidence type="ECO:0000256" key="3">
    <source>
        <dbReference type="ARBA" id="ARBA00005740"/>
    </source>
</evidence>
<proteinExistence type="inferred from homology"/>
<evidence type="ECO:0000256" key="5">
    <source>
        <dbReference type="ARBA" id="ARBA00022679"/>
    </source>
</evidence>
<dbReference type="NCBIfam" id="TIGR00875">
    <property type="entry name" value="fsa_talC_mipB"/>
    <property type="match status" value="1"/>
</dbReference>
<evidence type="ECO:0000256" key="9">
    <source>
        <dbReference type="HAMAP-Rule" id="MF_00494"/>
    </source>
</evidence>
<evidence type="ECO:0000256" key="2">
    <source>
        <dbReference type="ARBA" id="ARBA00004857"/>
    </source>
</evidence>
<name>A0A3R5UTQ4_9BACT</name>
<keyword evidence="6 9" id="KW-0570">Pentose shunt</keyword>
<accession>A0A3R5UTQ4</accession>
<dbReference type="PANTHER" id="PTHR10683:SF40">
    <property type="entry name" value="FRUCTOSE-6-PHOSPHATE ALDOLASE 1-RELATED"/>
    <property type="match status" value="1"/>
</dbReference>